<dbReference type="AlphaFoldDB" id="A0A453FY67"/>
<sequence length="58" mass="6993">ALLQLNKSYIEICRSTQVPAVGMLEFSNMCMILSDQVCKHPWFFIMYHQYYKKKKPKY</sequence>
<dbReference type="Gramene" id="AET3Gv20826800.24">
    <property type="protein sequence ID" value="AET3Gv20826800.24"/>
    <property type="gene ID" value="AET3Gv20826800"/>
</dbReference>
<evidence type="ECO:0000313" key="2">
    <source>
        <dbReference type="Proteomes" id="UP000015105"/>
    </source>
</evidence>
<dbReference type="EnsemblPlants" id="AET3Gv20826800.24">
    <property type="protein sequence ID" value="AET3Gv20826800.24"/>
    <property type="gene ID" value="AET3Gv20826800"/>
</dbReference>
<reference evidence="2" key="1">
    <citation type="journal article" date="2014" name="Science">
        <title>Ancient hybridizations among the ancestral genomes of bread wheat.</title>
        <authorList>
            <consortium name="International Wheat Genome Sequencing Consortium,"/>
            <person name="Marcussen T."/>
            <person name="Sandve S.R."/>
            <person name="Heier L."/>
            <person name="Spannagl M."/>
            <person name="Pfeifer M."/>
            <person name="Jakobsen K.S."/>
            <person name="Wulff B.B."/>
            <person name="Steuernagel B."/>
            <person name="Mayer K.F."/>
            <person name="Olsen O.A."/>
        </authorList>
    </citation>
    <scope>NUCLEOTIDE SEQUENCE [LARGE SCALE GENOMIC DNA]</scope>
    <source>
        <strain evidence="2">cv. AL8/78</strain>
    </source>
</reference>
<proteinExistence type="predicted"/>
<organism evidence="1 2">
    <name type="scientific">Aegilops tauschii subsp. strangulata</name>
    <name type="common">Goatgrass</name>
    <dbReference type="NCBI Taxonomy" id="200361"/>
    <lineage>
        <taxon>Eukaryota</taxon>
        <taxon>Viridiplantae</taxon>
        <taxon>Streptophyta</taxon>
        <taxon>Embryophyta</taxon>
        <taxon>Tracheophyta</taxon>
        <taxon>Spermatophyta</taxon>
        <taxon>Magnoliopsida</taxon>
        <taxon>Liliopsida</taxon>
        <taxon>Poales</taxon>
        <taxon>Poaceae</taxon>
        <taxon>BOP clade</taxon>
        <taxon>Pooideae</taxon>
        <taxon>Triticodae</taxon>
        <taxon>Triticeae</taxon>
        <taxon>Triticinae</taxon>
        <taxon>Aegilops</taxon>
    </lineage>
</organism>
<evidence type="ECO:0000313" key="1">
    <source>
        <dbReference type="EnsemblPlants" id="AET3Gv20826800.24"/>
    </source>
</evidence>
<protein>
    <submittedName>
        <fullName evidence="1">Uncharacterized protein</fullName>
    </submittedName>
</protein>
<reference evidence="1" key="3">
    <citation type="journal article" date="2017" name="Nature">
        <title>Genome sequence of the progenitor of the wheat D genome Aegilops tauschii.</title>
        <authorList>
            <person name="Luo M.C."/>
            <person name="Gu Y.Q."/>
            <person name="Puiu D."/>
            <person name="Wang H."/>
            <person name="Twardziok S.O."/>
            <person name="Deal K.R."/>
            <person name="Huo N."/>
            <person name="Zhu T."/>
            <person name="Wang L."/>
            <person name="Wang Y."/>
            <person name="McGuire P.E."/>
            <person name="Liu S."/>
            <person name="Long H."/>
            <person name="Ramasamy R.K."/>
            <person name="Rodriguez J.C."/>
            <person name="Van S.L."/>
            <person name="Yuan L."/>
            <person name="Wang Z."/>
            <person name="Xia Z."/>
            <person name="Xiao L."/>
            <person name="Anderson O.D."/>
            <person name="Ouyang S."/>
            <person name="Liang Y."/>
            <person name="Zimin A.V."/>
            <person name="Pertea G."/>
            <person name="Qi P."/>
            <person name="Bennetzen J.L."/>
            <person name="Dai X."/>
            <person name="Dawson M.W."/>
            <person name="Muller H.G."/>
            <person name="Kugler K."/>
            <person name="Rivarola-Duarte L."/>
            <person name="Spannagl M."/>
            <person name="Mayer K.F.X."/>
            <person name="Lu F.H."/>
            <person name="Bevan M.W."/>
            <person name="Leroy P."/>
            <person name="Li P."/>
            <person name="You F.M."/>
            <person name="Sun Q."/>
            <person name="Liu Z."/>
            <person name="Lyons E."/>
            <person name="Wicker T."/>
            <person name="Salzberg S.L."/>
            <person name="Devos K.M."/>
            <person name="Dvorak J."/>
        </authorList>
    </citation>
    <scope>NUCLEOTIDE SEQUENCE [LARGE SCALE GENOMIC DNA]</scope>
    <source>
        <strain evidence="1">cv. AL8/78</strain>
    </source>
</reference>
<name>A0A453FY67_AEGTS</name>
<keyword evidence="2" id="KW-1185">Reference proteome</keyword>
<accession>A0A453FY67</accession>
<reference evidence="2" key="2">
    <citation type="journal article" date="2017" name="Nat. Plants">
        <title>The Aegilops tauschii genome reveals multiple impacts of transposons.</title>
        <authorList>
            <person name="Zhao G."/>
            <person name="Zou C."/>
            <person name="Li K."/>
            <person name="Wang K."/>
            <person name="Li T."/>
            <person name="Gao L."/>
            <person name="Zhang X."/>
            <person name="Wang H."/>
            <person name="Yang Z."/>
            <person name="Liu X."/>
            <person name="Jiang W."/>
            <person name="Mao L."/>
            <person name="Kong X."/>
            <person name="Jiao Y."/>
            <person name="Jia J."/>
        </authorList>
    </citation>
    <scope>NUCLEOTIDE SEQUENCE [LARGE SCALE GENOMIC DNA]</scope>
    <source>
        <strain evidence="2">cv. AL8/78</strain>
    </source>
</reference>
<reference evidence="1" key="4">
    <citation type="submission" date="2019-03" db="UniProtKB">
        <authorList>
            <consortium name="EnsemblPlants"/>
        </authorList>
    </citation>
    <scope>IDENTIFICATION</scope>
</reference>
<reference evidence="1" key="5">
    <citation type="journal article" date="2021" name="G3 (Bethesda)">
        <title>Aegilops tauschii genome assembly Aet v5.0 features greater sequence contiguity and improved annotation.</title>
        <authorList>
            <person name="Wang L."/>
            <person name="Zhu T."/>
            <person name="Rodriguez J.C."/>
            <person name="Deal K.R."/>
            <person name="Dubcovsky J."/>
            <person name="McGuire P.E."/>
            <person name="Lux T."/>
            <person name="Spannagl M."/>
            <person name="Mayer K.F.X."/>
            <person name="Baldrich P."/>
            <person name="Meyers B.C."/>
            <person name="Huo N."/>
            <person name="Gu Y.Q."/>
            <person name="Zhou H."/>
            <person name="Devos K.M."/>
            <person name="Bennetzen J.L."/>
            <person name="Unver T."/>
            <person name="Budak H."/>
            <person name="Gulick P.J."/>
            <person name="Galiba G."/>
            <person name="Kalapos B."/>
            <person name="Nelson D.R."/>
            <person name="Li P."/>
            <person name="You F.M."/>
            <person name="Luo M.C."/>
            <person name="Dvorak J."/>
        </authorList>
    </citation>
    <scope>NUCLEOTIDE SEQUENCE [LARGE SCALE GENOMIC DNA]</scope>
    <source>
        <strain evidence="1">cv. AL8/78</strain>
    </source>
</reference>
<dbReference type="Proteomes" id="UP000015105">
    <property type="component" value="Chromosome 3D"/>
</dbReference>